<feature type="domain" description="ABC transporter" evidence="3">
    <location>
        <begin position="4"/>
        <end position="240"/>
    </location>
</feature>
<evidence type="ECO:0000256" key="2">
    <source>
        <dbReference type="ARBA" id="ARBA00022840"/>
    </source>
</evidence>
<keyword evidence="1" id="KW-0547">Nucleotide-binding</keyword>
<evidence type="ECO:0000256" key="1">
    <source>
        <dbReference type="ARBA" id="ARBA00022741"/>
    </source>
</evidence>
<evidence type="ECO:0000313" key="4">
    <source>
        <dbReference type="EMBL" id="SEK18451.1"/>
    </source>
</evidence>
<dbReference type="InterPro" id="IPR017871">
    <property type="entry name" value="ABC_transporter-like_CS"/>
</dbReference>
<protein>
    <submittedName>
        <fullName evidence="4">Iron complex transport system ATP-binding protein</fullName>
    </submittedName>
</protein>
<evidence type="ECO:0000259" key="3">
    <source>
        <dbReference type="PROSITE" id="PS50893"/>
    </source>
</evidence>
<dbReference type="Pfam" id="PF00005">
    <property type="entry name" value="ABC_tran"/>
    <property type="match status" value="1"/>
</dbReference>
<dbReference type="Gene3D" id="3.40.50.300">
    <property type="entry name" value="P-loop containing nucleotide triphosphate hydrolases"/>
    <property type="match status" value="1"/>
</dbReference>
<dbReference type="PROSITE" id="PS00211">
    <property type="entry name" value="ABC_TRANSPORTER_1"/>
    <property type="match status" value="1"/>
</dbReference>
<dbReference type="RefSeq" id="WP_090601925.1">
    <property type="nucleotide sequence ID" value="NZ_FNZR01000001.1"/>
</dbReference>
<sequence>MAILLIDNLHTGYPGKPIISGLTLPPLTSGEVTVLTGPNAAGKSTLLRAIAGLLRIKGSMAYEGQELEALSSQKRAEVVSFMPQSVPTDINLSVIEAVISALKASPLDAATSGNEQLYKRAIAVLERIGIAHLALEPLNQLSGGQRQMASLARSVVREPKVLLLDEPTSALDLNHQLKVMRLARSFAADGRIVVMVLHDLNLALRWADHVIVMDKGIIASHGRPTAAITPEIIAQVYGVAIRVETCSLGLPNLIVDREL</sequence>
<dbReference type="OrthoDB" id="9806726at2"/>
<dbReference type="InterPro" id="IPR003439">
    <property type="entry name" value="ABC_transporter-like_ATP-bd"/>
</dbReference>
<dbReference type="Proteomes" id="UP000198916">
    <property type="component" value="Unassembled WGS sequence"/>
</dbReference>
<dbReference type="CDD" id="cd03214">
    <property type="entry name" value="ABC_Iron-Siderophores_B12_Hemin"/>
    <property type="match status" value="1"/>
</dbReference>
<proteinExistence type="predicted"/>
<dbReference type="InterPro" id="IPR027417">
    <property type="entry name" value="P-loop_NTPase"/>
</dbReference>
<gene>
    <name evidence="4" type="ORF">SAMN05421740_10197</name>
</gene>
<dbReference type="AlphaFoldDB" id="A0A1H7EX65"/>
<keyword evidence="2 4" id="KW-0067">ATP-binding</keyword>
<dbReference type="PANTHER" id="PTHR42794:SF2">
    <property type="entry name" value="ABC TRANSPORTER ATP-BINDING PROTEIN"/>
    <property type="match status" value="1"/>
</dbReference>
<dbReference type="GO" id="GO:0016887">
    <property type="term" value="F:ATP hydrolysis activity"/>
    <property type="evidence" value="ECO:0007669"/>
    <property type="project" value="InterPro"/>
</dbReference>
<organism evidence="4 5">
    <name type="scientific">Parapedobacter koreensis</name>
    <dbReference type="NCBI Taxonomy" id="332977"/>
    <lineage>
        <taxon>Bacteria</taxon>
        <taxon>Pseudomonadati</taxon>
        <taxon>Bacteroidota</taxon>
        <taxon>Sphingobacteriia</taxon>
        <taxon>Sphingobacteriales</taxon>
        <taxon>Sphingobacteriaceae</taxon>
        <taxon>Parapedobacter</taxon>
    </lineage>
</organism>
<keyword evidence="5" id="KW-1185">Reference proteome</keyword>
<dbReference type="PANTHER" id="PTHR42794">
    <property type="entry name" value="HEMIN IMPORT ATP-BINDING PROTEIN HMUV"/>
    <property type="match status" value="1"/>
</dbReference>
<name>A0A1H7EX65_9SPHI</name>
<dbReference type="EMBL" id="FNZR01000001">
    <property type="protein sequence ID" value="SEK18451.1"/>
    <property type="molecule type" value="Genomic_DNA"/>
</dbReference>
<evidence type="ECO:0000313" key="5">
    <source>
        <dbReference type="Proteomes" id="UP000198916"/>
    </source>
</evidence>
<dbReference type="SMART" id="SM00382">
    <property type="entry name" value="AAA"/>
    <property type="match status" value="1"/>
</dbReference>
<reference evidence="5" key="1">
    <citation type="submission" date="2016-10" db="EMBL/GenBank/DDBJ databases">
        <authorList>
            <person name="Varghese N."/>
            <person name="Submissions S."/>
        </authorList>
    </citation>
    <scope>NUCLEOTIDE SEQUENCE [LARGE SCALE GENOMIC DNA]</scope>
    <source>
        <strain evidence="5">Jip14</strain>
    </source>
</reference>
<accession>A0A1H7EX65</accession>
<dbReference type="STRING" id="332977.SAMN05421740_10197"/>
<dbReference type="SUPFAM" id="SSF52540">
    <property type="entry name" value="P-loop containing nucleoside triphosphate hydrolases"/>
    <property type="match status" value="1"/>
</dbReference>
<dbReference type="InterPro" id="IPR003593">
    <property type="entry name" value="AAA+_ATPase"/>
</dbReference>
<dbReference type="GO" id="GO:0005524">
    <property type="term" value="F:ATP binding"/>
    <property type="evidence" value="ECO:0007669"/>
    <property type="project" value="UniProtKB-KW"/>
</dbReference>
<dbReference type="PROSITE" id="PS50893">
    <property type="entry name" value="ABC_TRANSPORTER_2"/>
    <property type="match status" value="1"/>
</dbReference>